<name>A0A9Q3CZF9_9BASI</name>
<dbReference type="EMBL" id="AVOT02011314">
    <property type="protein sequence ID" value="MBW0491900.1"/>
    <property type="molecule type" value="Genomic_DNA"/>
</dbReference>
<reference evidence="1" key="1">
    <citation type="submission" date="2021-03" db="EMBL/GenBank/DDBJ databases">
        <title>Draft genome sequence of rust myrtle Austropuccinia psidii MF-1, a brazilian biotype.</title>
        <authorList>
            <person name="Quecine M.C."/>
            <person name="Pachon D.M.R."/>
            <person name="Bonatelli M.L."/>
            <person name="Correr F.H."/>
            <person name="Franceschini L.M."/>
            <person name="Leite T.F."/>
            <person name="Margarido G.R.A."/>
            <person name="Almeida C.A."/>
            <person name="Ferrarezi J.A."/>
            <person name="Labate C.A."/>
        </authorList>
    </citation>
    <scope>NUCLEOTIDE SEQUENCE</scope>
    <source>
        <strain evidence="1">MF-1</strain>
    </source>
</reference>
<dbReference type="AlphaFoldDB" id="A0A9Q3CZF9"/>
<comment type="caution">
    <text evidence="1">The sequence shown here is derived from an EMBL/GenBank/DDBJ whole genome shotgun (WGS) entry which is preliminary data.</text>
</comment>
<sequence length="97" mass="11081">MKPQPQGPVLDDQYHKEDIKPDALLVNKARSSSQYQVGDSMSYSQKEALKLLVEDSSLFKFPGTGEYDHVELIDYFDGVFRYVPSIPDYWSMATLNT</sequence>
<organism evidence="1 2">
    <name type="scientific">Austropuccinia psidii MF-1</name>
    <dbReference type="NCBI Taxonomy" id="1389203"/>
    <lineage>
        <taxon>Eukaryota</taxon>
        <taxon>Fungi</taxon>
        <taxon>Dikarya</taxon>
        <taxon>Basidiomycota</taxon>
        <taxon>Pucciniomycotina</taxon>
        <taxon>Pucciniomycetes</taxon>
        <taxon>Pucciniales</taxon>
        <taxon>Sphaerophragmiaceae</taxon>
        <taxon>Austropuccinia</taxon>
    </lineage>
</organism>
<protein>
    <submittedName>
        <fullName evidence="1">Uncharacterized protein</fullName>
    </submittedName>
</protein>
<dbReference type="Proteomes" id="UP000765509">
    <property type="component" value="Unassembled WGS sequence"/>
</dbReference>
<keyword evidence="2" id="KW-1185">Reference proteome</keyword>
<evidence type="ECO:0000313" key="1">
    <source>
        <dbReference type="EMBL" id="MBW0491900.1"/>
    </source>
</evidence>
<gene>
    <name evidence="1" type="ORF">O181_031615</name>
</gene>
<evidence type="ECO:0000313" key="2">
    <source>
        <dbReference type="Proteomes" id="UP000765509"/>
    </source>
</evidence>
<accession>A0A9Q3CZF9</accession>
<proteinExistence type="predicted"/>